<dbReference type="AlphaFoldDB" id="A0A368YGR4"/>
<reference evidence="2 3" key="1">
    <citation type="submission" date="2018-07" db="EMBL/GenBank/DDBJ databases">
        <title>Genomic Encyclopedia of Type Strains, Phase III (KMG-III): the genomes of soil and plant-associated and newly described type strains.</title>
        <authorList>
            <person name="Whitman W."/>
        </authorList>
    </citation>
    <scope>NUCLEOTIDE SEQUENCE [LARGE SCALE GENOMIC DNA]</scope>
    <source>
        <strain evidence="2 3">31-25a</strain>
    </source>
</reference>
<gene>
    <name evidence="2" type="ORF">C7476_12125</name>
</gene>
<dbReference type="RefSeq" id="WP_114432451.1">
    <property type="nucleotide sequence ID" value="NZ_QPJM01000021.1"/>
</dbReference>
<sequence length="116" mass="12669">MAKYQIVDDSDTNKLWLVNMETHSAEYLDREVIGSLGLAGLEFLNSINKLTNRGIAAGDSRSDASERALSFDGRSQPSERALSFDGRSDPSERALSFDGRCNPFERARSAGPAALE</sequence>
<dbReference type="OrthoDB" id="8117213at2"/>
<dbReference type="Proteomes" id="UP000253324">
    <property type="component" value="Unassembled WGS sequence"/>
</dbReference>
<evidence type="ECO:0000313" key="3">
    <source>
        <dbReference type="Proteomes" id="UP000253324"/>
    </source>
</evidence>
<evidence type="ECO:0000256" key="1">
    <source>
        <dbReference type="SAM" id="MobiDB-lite"/>
    </source>
</evidence>
<accession>A0A368YGR4</accession>
<evidence type="ECO:0000313" key="2">
    <source>
        <dbReference type="EMBL" id="RCW78839.1"/>
    </source>
</evidence>
<dbReference type="EMBL" id="QPJM01000021">
    <property type="protein sequence ID" value="RCW78839.1"/>
    <property type="molecule type" value="Genomic_DNA"/>
</dbReference>
<protein>
    <submittedName>
        <fullName evidence="2">Uncharacterized protein</fullName>
    </submittedName>
</protein>
<proteinExistence type="predicted"/>
<comment type="caution">
    <text evidence="2">The sequence shown here is derived from an EMBL/GenBank/DDBJ whole genome shotgun (WGS) entry which is preliminary data.</text>
</comment>
<name>A0A368YGR4_9HYPH</name>
<organism evidence="2 3">
    <name type="scientific">Phyllobacterium bourgognense</name>
    <dbReference type="NCBI Taxonomy" id="314236"/>
    <lineage>
        <taxon>Bacteria</taxon>
        <taxon>Pseudomonadati</taxon>
        <taxon>Pseudomonadota</taxon>
        <taxon>Alphaproteobacteria</taxon>
        <taxon>Hyphomicrobiales</taxon>
        <taxon>Phyllobacteriaceae</taxon>
        <taxon>Phyllobacterium</taxon>
    </lineage>
</organism>
<keyword evidence="3" id="KW-1185">Reference proteome</keyword>
<feature type="region of interest" description="Disordered" evidence="1">
    <location>
        <begin position="56"/>
        <end position="116"/>
    </location>
</feature>